<dbReference type="InterPro" id="IPR050266">
    <property type="entry name" value="AB_hydrolase_sf"/>
</dbReference>
<dbReference type="PANTHER" id="PTHR43798">
    <property type="entry name" value="MONOACYLGLYCEROL LIPASE"/>
    <property type="match status" value="1"/>
</dbReference>
<dbReference type="AlphaFoldDB" id="A0A9D0ZTE5"/>
<keyword evidence="2" id="KW-0378">Hydrolase</keyword>
<evidence type="ECO:0000313" key="3">
    <source>
        <dbReference type="Proteomes" id="UP000886886"/>
    </source>
</evidence>
<dbReference type="Pfam" id="PF12697">
    <property type="entry name" value="Abhydrolase_6"/>
    <property type="match status" value="1"/>
</dbReference>
<dbReference type="Proteomes" id="UP000886886">
    <property type="component" value="Unassembled WGS sequence"/>
</dbReference>
<dbReference type="Gene3D" id="3.40.50.1820">
    <property type="entry name" value="alpha/beta hydrolase"/>
    <property type="match status" value="1"/>
</dbReference>
<dbReference type="EMBL" id="DVFT01000049">
    <property type="protein sequence ID" value="HIQ95612.1"/>
    <property type="molecule type" value="Genomic_DNA"/>
</dbReference>
<gene>
    <name evidence="2" type="ORF">IAB26_03520</name>
</gene>
<name>A0A9D0ZTE5_9FIRM</name>
<feature type="domain" description="AB hydrolase-1" evidence="1">
    <location>
        <begin position="22"/>
        <end position="241"/>
    </location>
</feature>
<organism evidence="2 3">
    <name type="scientific">Candidatus Limivivens merdigallinarum</name>
    <dbReference type="NCBI Taxonomy" id="2840859"/>
    <lineage>
        <taxon>Bacteria</taxon>
        <taxon>Bacillati</taxon>
        <taxon>Bacillota</taxon>
        <taxon>Clostridia</taxon>
        <taxon>Lachnospirales</taxon>
        <taxon>Lachnospiraceae</taxon>
        <taxon>Lachnospiraceae incertae sedis</taxon>
        <taxon>Candidatus Limivivens</taxon>
    </lineage>
</organism>
<protein>
    <submittedName>
        <fullName evidence="2">Alpha/beta hydrolase</fullName>
    </submittedName>
</protein>
<accession>A0A9D0ZTE5</accession>
<dbReference type="InterPro" id="IPR000073">
    <property type="entry name" value="AB_hydrolase_1"/>
</dbReference>
<evidence type="ECO:0000313" key="2">
    <source>
        <dbReference type="EMBL" id="HIQ95612.1"/>
    </source>
</evidence>
<reference evidence="2" key="1">
    <citation type="submission" date="2020-10" db="EMBL/GenBank/DDBJ databases">
        <authorList>
            <person name="Gilroy R."/>
        </authorList>
    </citation>
    <scope>NUCLEOTIDE SEQUENCE</scope>
    <source>
        <strain evidence="2">ChiSjej3B21-11622</strain>
    </source>
</reference>
<evidence type="ECO:0000259" key="1">
    <source>
        <dbReference type="Pfam" id="PF12697"/>
    </source>
</evidence>
<proteinExistence type="predicted"/>
<reference evidence="2" key="2">
    <citation type="journal article" date="2021" name="PeerJ">
        <title>Extensive microbial diversity within the chicken gut microbiome revealed by metagenomics and culture.</title>
        <authorList>
            <person name="Gilroy R."/>
            <person name="Ravi A."/>
            <person name="Getino M."/>
            <person name="Pursley I."/>
            <person name="Horton D.L."/>
            <person name="Alikhan N.F."/>
            <person name="Baker D."/>
            <person name="Gharbi K."/>
            <person name="Hall N."/>
            <person name="Watson M."/>
            <person name="Adriaenssens E.M."/>
            <person name="Foster-Nyarko E."/>
            <person name="Jarju S."/>
            <person name="Secka A."/>
            <person name="Antonio M."/>
            <person name="Oren A."/>
            <person name="Chaudhuri R.R."/>
            <person name="La Ragione R."/>
            <person name="Hildebrand F."/>
            <person name="Pallen M.J."/>
        </authorList>
    </citation>
    <scope>NUCLEOTIDE SEQUENCE</scope>
    <source>
        <strain evidence="2">ChiSjej3B21-11622</strain>
    </source>
</reference>
<dbReference type="SUPFAM" id="SSF53474">
    <property type="entry name" value="alpha/beta-Hydrolases"/>
    <property type="match status" value="1"/>
</dbReference>
<sequence length="251" mass="28219">MAYFIYKSKKIFYREVGEGVPVVFLHGNTASSKMFEPLLPFYQEHAHVVLIDFLGNGKSERIKKFPHDLYQEEARQTIALIEHLNLKETSLVGTSGGAWAAVNAGLMRPDLVKGVVADSFSGRAFGDGFAEALEKERKAAKQDEWGRGFYQWCQGEDWEQVVDSDTEALLQCARENLPLFVKPISELKPRLLLLGSLEDTMVGIDMRKEYEEIARQTGGQIHLFRKGDHPAIASNAKEAAEVILDFLGREE</sequence>
<dbReference type="InterPro" id="IPR029058">
    <property type="entry name" value="AB_hydrolase_fold"/>
</dbReference>
<dbReference type="GO" id="GO:0016787">
    <property type="term" value="F:hydrolase activity"/>
    <property type="evidence" value="ECO:0007669"/>
    <property type="project" value="UniProtKB-KW"/>
</dbReference>
<comment type="caution">
    <text evidence="2">The sequence shown here is derived from an EMBL/GenBank/DDBJ whole genome shotgun (WGS) entry which is preliminary data.</text>
</comment>